<dbReference type="KEGG" id="lez:GLE_4020"/>
<dbReference type="Proteomes" id="UP000061569">
    <property type="component" value="Chromosome"/>
</dbReference>
<sequence length="49" mass="5553">MLSRTEDIKVGPVKVHTKFTLDFSDGFHVVIEGHVETFINLDFGPIRLP</sequence>
<dbReference type="AlphaFoldDB" id="A0A0S2DLG8"/>
<dbReference type="PATRIC" id="fig|69.6.peg.3957"/>
<name>A0A0S2DLG8_LYSEN</name>
<organism evidence="1 2">
    <name type="scientific">Lysobacter enzymogenes</name>
    <dbReference type="NCBI Taxonomy" id="69"/>
    <lineage>
        <taxon>Bacteria</taxon>
        <taxon>Pseudomonadati</taxon>
        <taxon>Pseudomonadota</taxon>
        <taxon>Gammaproteobacteria</taxon>
        <taxon>Lysobacterales</taxon>
        <taxon>Lysobacteraceae</taxon>
        <taxon>Lysobacter</taxon>
    </lineage>
</organism>
<evidence type="ECO:0000313" key="1">
    <source>
        <dbReference type="EMBL" id="ALN59362.1"/>
    </source>
</evidence>
<proteinExistence type="predicted"/>
<evidence type="ECO:0000313" key="2">
    <source>
        <dbReference type="Proteomes" id="UP000061569"/>
    </source>
</evidence>
<protein>
    <submittedName>
        <fullName evidence="1">Uncharacterized protein</fullName>
    </submittedName>
</protein>
<dbReference type="EMBL" id="CP013140">
    <property type="protein sequence ID" value="ALN59362.1"/>
    <property type="molecule type" value="Genomic_DNA"/>
</dbReference>
<reference evidence="1 2" key="1">
    <citation type="submission" date="2015-11" db="EMBL/GenBank/DDBJ databases">
        <title>Genome sequences of Lysobacter enzymogenes strain C3 and Lysobacter antibioticus ATCC 29479.</title>
        <authorList>
            <person name="Kobayashi D.Y."/>
        </authorList>
    </citation>
    <scope>NUCLEOTIDE SEQUENCE [LARGE SCALE GENOMIC DNA]</scope>
    <source>
        <strain evidence="1 2">C3</strain>
    </source>
</reference>
<gene>
    <name evidence="1" type="ORF">GLE_4020</name>
</gene>
<accession>A0A0S2DLG8</accession>